<evidence type="ECO:0000313" key="2">
    <source>
        <dbReference type="EMBL" id="KAJ7310921.1"/>
    </source>
</evidence>
<name>A0AAD6Z7N8_9AGAR</name>
<gene>
    <name evidence="2" type="ORF">DFH08DRAFT_822752</name>
</gene>
<keyword evidence="3" id="KW-1185">Reference proteome</keyword>
<comment type="caution">
    <text evidence="2">The sequence shown here is derived from an EMBL/GenBank/DDBJ whole genome shotgun (WGS) entry which is preliminary data.</text>
</comment>
<feature type="region of interest" description="Disordered" evidence="1">
    <location>
        <begin position="1"/>
        <end position="27"/>
    </location>
</feature>
<dbReference type="AlphaFoldDB" id="A0AAD6Z7N8"/>
<sequence>MTMRDAMDDEGNEGESESDDESESESVIESESESLNLWLNRCENTRWDRGLYWSDVGVLESRWGASTRQCEHAEWKLNNGIATARIDGRFSTFPGSARERSWGHAGRIAEITSAFYRTSEWSECGLQLQARESGGDLDGGKYPEEAECPETHFLEHKRSERLRASSSQKQSNSDYLIWLAPSVFCCAVASMFNTSSMTSLQLPMRWGCHNRPQSRTDLGGRLRHHCPFLEVKYWMWCEEHGDQADLRRWPERNRTIHLHYRAPNRRMALPAVQVKQNPPGDVQEIWFETIYLGFKVDAHRRLICFGVEWPAGVELDAELRRACKPKCGGNKSGKKRTGDLVISGRIAEGTRILREKERQLGWAGAVARSISNFDEKVLCGTLSNRICSMTRNA</sequence>
<feature type="compositionally biased region" description="Acidic residues" evidence="1">
    <location>
        <begin position="7"/>
        <end position="27"/>
    </location>
</feature>
<protein>
    <submittedName>
        <fullName evidence="2">Uncharacterized protein</fullName>
    </submittedName>
</protein>
<organism evidence="2 3">
    <name type="scientific">Mycena albidolilacea</name>
    <dbReference type="NCBI Taxonomy" id="1033008"/>
    <lineage>
        <taxon>Eukaryota</taxon>
        <taxon>Fungi</taxon>
        <taxon>Dikarya</taxon>
        <taxon>Basidiomycota</taxon>
        <taxon>Agaricomycotina</taxon>
        <taxon>Agaricomycetes</taxon>
        <taxon>Agaricomycetidae</taxon>
        <taxon>Agaricales</taxon>
        <taxon>Marasmiineae</taxon>
        <taxon>Mycenaceae</taxon>
        <taxon>Mycena</taxon>
    </lineage>
</organism>
<proteinExistence type="predicted"/>
<evidence type="ECO:0000313" key="3">
    <source>
        <dbReference type="Proteomes" id="UP001218218"/>
    </source>
</evidence>
<reference evidence="2" key="1">
    <citation type="submission" date="2023-03" db="EMBL/GenBank/DDBJ databases">
        <title>Massive genome expansion in bonnet fungi (Mycena s.s.) driven by repeated elements and novel gene families across ecological guilds.</title>
        <authorList>
            <consortium name="Lawrence Berkeley National Laboratory"/>
            <person name="Harder C.B."/>
            <person name="Miyauchi S."/>
            <person name="Viragh M."/>
            <person name="Kuo A."/>
            <person name="Thoen E."/>
            <person name="Andreopoulos B."/>
            <person name="Lu D."/>
            <person name="Skrede I."/>
            <person name="Drula E."/>
            <person name="Henrissat B."/>
            <person name="Morin E."/>
            <person name="Kohler A."/>
            <person name="Barry K."/>
            <person name="LaButti K."/>
            <person name="Morin E."/>
            <person name="Salamov A."/>
            <person name="Lipzen A."/>
            <person name="Mereny Z."/>
            <person name="Hegedus B."/>
            <person name="Baldrian P."/>
            <person name="Stursova M."/>
            <person name="Weitz H."/>
            <person name="Taylor A."/>
            <person name="Grigoriev I.V."/>
            <person name="Nagy L.G."/>
            <person name="Martin F."/>
            <person name="Kauserud H."/>
        </authorList>
    </citation>
    <scope>NUCLEOTIDE SEQUENCE</scope>
    <source>
        <strain evidence="2">CBHHK002</strain>
    </source>
</reference>
<evidence type="ECO:0000256" key="1">
    <source>
        <dbReference type="SAM" id="MobiDB-lite"/>
    </source>
</evidence>
<dbReference type="EMBL" id="JARIHO010000076">
    <property type="protein sequence ID" value="KAJ7310921.1"/>
    <property type="molecule type" value="Genomic_DNA"/>
</dbReference>
<accession>A0AAD6Z7N8</accession>
<dbReference type="Proteomes" id="UP001218218">
    <property type="component" value="Unassembled WGS sequence"/>
</dbReference>